<keyword evidence="2" id="KW-0812">Transmembrane</keyword>
<gene>
    <name evidence="3" type="ORF">M409DRAFT_57852</name>
</gene>
<feature type="transmembrane region" description="Helical" evidence="2">
    <location>
        <begin position="241"/>
        <end position="261"/>
    </location>
</feature>
<keyword evidence="4" id="KW-1185">Reference proteome</keyword>
<dbReference type="EMBL" id="ML993611">
    <property type="protein sequence ID" value="KAF2162783.1"/>
    <property type="molecule type" value="Genomic_DNA"/>
</dbReference>
<evidence type="ECO:0000313" key="3">
    <source>
        <dbReference type="EMBL" id="KAF2162783.1"/>
    </source>
</evidence>
<dbReference type="Proteomes" id="UP000799537">
    <property type="component" value="Unassembled WGS sequence"/>
</dbReference>
<protein>
    <submittedName>
        <fullName evidence="3">Uncharacterized protein</fullName>
    </submittedName>
</protein>
<feature type="region of interest" description="Disordered" evidence="1">
    <location>
        <begin position="283"/>
        <end position="306"/>
    </location>
</feature>
<keyword evidence="2" id="KW-1133">Transmembrane helix</keyword>
<evidence type="ECO:0000313" key="4">
    <source>
        <dbReference type="Proteomes" id="UP000799537"/>
    </source>
</evidence>
<evidence type="ECO:0000256" key="1">
    <source>
        <dbReference type="SAM" id="MobiDB-lite"/>
    </source>
</evidence>
<feature type="region of interest" description="Disordered" evidence="1">
    <location>
        <begin position="26"/>
        <end position="93"/>
    </location>
</feature>
<sequence>MAESGIHEGNKVRLFTRRNALAALMDREDEVKTRAGSARGSPPFSPPAHARASTSPHSLPVLSHSPARTAPQRPSTSTSSPPASRRPRSATCPAVCSARPTIISMLLILSTAAENHLPPPASSASASADPGAEARSLSVAFHRSKLYPTTTARPDSHPPSLPPTVTNERLLALSLAAPLFSHVNGRLASTHATLLLLCSLASFSPHHTARLTAAPPLCVTDAARHGQWPVPTRPSEHQHHASIAVAAGGGVIIIIVAIIFASPHRSIMVLLFVRHTACATTRTPSTLAPTPPSFPPTSGRQMSAKAPPPFISSHVAARKVKWVFPKTALLAEAREQAAAPAPQNVPDYERNSGGGDVESSWQLQSAGVADPFELQRHGRTGTWQPGIFSRLSQASFKGCLVTPAGKSCARLQLWDASTLPGFTHARHSTTLDWRCAGEGACCRPRDFTRCRNHQHERQRKAPESSAASLNDRRKEQ</sequence>
<name>A0A6A6C7G0_ZASCE</name>
<keyword evidence="2" id="KW-0472">Membrane</keyword>
<accession>A0A6A6C7G0</accession>
<feature type="region of interest" description="Disordered" evidence="1">
    <location>
        <begin position="335"/>
        <end position="357"/>
    </location>
</feature>
<dbReference type="GeneID" id="54567019"/>
<reference evidence="3" key="1">
    <citation type="journal article" date="2020" name="Stud. Mycol.">
        <title>101 Dothideomycetes genomes: a test case for predicting lifestyles and emergence of pathogens.</title>
        <authorList>
            <person name="Haridas S."/>
            <person name="Albert R."/>
            <person name="Binder M."/>
            <person name="Bloem J."/>
            <person name="Labutti K."/>
            <person name="Salamov A."/>
            <person name="Andreopoulos B."/>
            <person name="Baker S."/>
            <person name="Barry K."/>
            <person name="Bills G."/>
            <person name="Bluhm B."/>
            <person name="Cannon C."/>
            <person name="Castanera R."/>
            <person name="Culley D."/>
            <person name="Daum C."/>
            <person name="Ezra D."/>
            <person name="Gonzalez J."/>
            <person name="Henrissat B."/>
            <person name="Kuo A."/>
            <person name="Liang C."/>
            <person name="Lipzen A."/>
            <person name="Lutzoni F."/>
            <person name="Magnuson J."/>
            <person name="Mondo S."/>
            <person name="Nolan M."/>
            <person name="Ohm R."/>
            <person name="Pangilinan J."/>
            <person name="Park H.-J."/>
            <person name="Ramirez L."/>
            <person name="Alfaro M."/>
            <person name="Sun H."/>
            <person name="Tritt A."/>
            <person name="Yoshinaga Y."/>
            <person name="Zwiers L.-H."/>
            <person name="Turgeon B."/>
            <person name="Goodwin S."/>
            <person name="Spatafora J."/>
            <person name="Crous P."/>
            <person name="Grigoriev I."/>
        </authorList>
    </citation>
    <scope>NUCLEOTIDE SEQUENCE</scope>
    <source>
        <strain evidence="3">ATCC 36951</strain>
    </source>
</reference>
<dbReference type="AlphaFoldDB" id="A0A6A6C7G0"/>
<feature type="compositionally biased region" description="Basic and acidic residues" evidence="1">
    <location>
        <begin position="451"/>
        <end position="462"/>
    </location>
</feature>
<organism evidence="3 4">
    <name type="scientific">Zasmidium cellare ATCC 36951</name>
    <dbReference type="NCBI Taxonomy" id="1080233"/>
    <lineage>
        <taxon>Eukaryota</taxon>
        <taxon>Fungi</taxon>
        <taxon>Dikarya</taxon>
        <taxon>Ascomycota</taxon>
        <taxon>Pezizomycotina</taxon>
        <taxon>Dothideomycetes</taxon>
        <taxon>Dothideomycetidae</taxon>
        <taxon>Mycosphaerellales</taxon>
        <taxon>Mycosphaerellaceae</taxon>
        <taxon>Zasmidium</taxon>
    </lineage>
</organism>
<feature type="compositionally biased region" description="Low complexity" evidence="1">
    <location>
        <begin position="53"/>
        <end position="93"/>
    </location>
</feature>
<dbReference type="RefSeq" id="XP_033663672.1">
    <property type="nucleotide sequence ID" value="XM_033813747.1"/>
</dbReference>
<proteinExistence type="predicted"/>
<feature type="region of interest" description="Disordered" evidence="1">
    <location>
        <begin position="451"/>
        <end position="476"/>
    </location>
</feature>
<evidence type="ECO:0000256" key="2">
    <source>
        <dbReference type="SAM" id="Phobius"/>
    </source>
</evidence>